<dbReference type="EMBL" id="JAMZEG020000002">
    <property type="protein sequence ID" value="MDE8602990.1"/>
    <property type="molecule type" value="Genomic_DNA"/>
</dbReference>
<accession>A0ABT5WDU9</accession>
<gene>
    <name evidence="2" type="ORF">M3I01_008640</name>
</gene>
<keyword evidence="1" id="KW-0175">Coiled coil</keyword>
<proteinExistence type="predicted"/>
<evidence type="ECO:0000313" key="3">
    <source>
        <dbReference type="Proteomes" id="UP001139522"/>
    </source>
</evidence>
<reference evidence="2" key="1">
    <citation type="submission" date="2023-01" db="EMBL/GenBank/DDBJ databases">
        <title>Psychroserpens sp. MSW6 and Marinomonas sp. RSW2, isolated from seawater.</title>
        <authorList>
            <person name="Kristyanto S."/>
            <person name="Jung J."/>
            <person name="Kim J.M."/>
            <person name="Jeon C.O."/>
        </authorList>
    </citation>
    <scope>NUCLEOTIDE SEQUENCE</scope>
    <source>
        <strain evidence="2">RSW2</strain>
    </source>
</reference>
<dbReference type="Proteomes" id="UP001139522">
    <property type="component" value="Unassembled WGS sequence"/>
</dbReference>
<organism evidence="2 3">
    <name type="scientific">Marinomonas maritima</name>
    <dbReference type="NCBI Taxonomy" id="2940935"/>
    <lineage>
        <taxon>Bacteria</taxon>
        <taxon>Pseudomonadati</taxon>
        <taxon>Pseudomonadota</taxon>
        <taxon>Gammaproteobacteria</taxon>
        <taxon>Oceanospirillales</taxon>
        <taxon>Oceanospirillaceae</taxon>
        <taxon>Marinomonas</taxon>
    </lineage>
</organism>
<keyword evidence="3" id="KW-1185">Reference proteome</keyword>
<name>A0ABT5WDU9_9GAMM</name>
<comment type="caution">
    <text evidence="2">The sequence shown here is derived from an EMBL/GenBank/DDBJ whole genome shotgun (WGS) entry which is preliminary data.</text>
</comment>
<sequence length="362" mass="41009">MSKNNIEDEKYNIFNEFIIHDCAILSESYYCASAEEVIPEEEFDYYSSRGKTMLGYYLTDWQKDTSPPEWGGKVWPRHSFFNTRVINTAPYEYLIMDDAGQGFYGGLGDNKFAEKQLSPKTRFHQLAKVDDQVYGVGWGRDVFKRLGPEQWECISTEIKAPSGNGCGFEDMDGFSKNDLYAVGGTNDIWHFDGEKWRYIDVCDEQMLPLSVCCAEDGYVYIGCAWGIVLRGRGEEWDVFHTDKNIKFCDTVAYKGRVFFGSENGVFVSQQNTEAFSCQPYDFEGQIAPLNARRLDAGHGLLLAASLNSVALYDGERWQYLYGGGPSPKEEAMLLEMLTQEAEQDLDELTELADKLKSAKGQG</sequence>
<evidence type="ECO:0000256" key="1">
    <source>
        <dbReference type="SAM" id="Coils"/>
    </source>
</evidence>
<evidence type="ECO:0000313" key="2">
    <source>
        <dbReference type="EMBL" id="MDE8602990.1"/>
    </source>
</evidence>
<protein>
    <submittedName>
        <fullName evidence="2">Uncharacterized protein</fullName>
    </submittedName>
</protein>
<feature type="coiled-coil region" evidence="1">
    <location>
        <begin position="331"/>
        <end position="361"/>
    </location>
</feature>
<dbReference type="RefSeq" id="WP_275565033.1">
    <property type="nucleotide sequence ID" value="NZ_JAMZEG020000002.1"/>
</dbReference>